<dbReference type="InterPro" id="IPR028000">
    <property type="entry name" value="Pma1"/>
</dbReference>
<feature type="transmembrane region" description="Helical" evidence="1">
    <location>
        <begin position="251"/>
        <end position="272"/>
    </location>
</feature>
<dbReference type="OrthoDB" id="4084551at2759"/>
<keyword evidence="1" id="KW-0812">Transmembrane</keyword>
<evidence type="ECO:0000256" key="1">
    <source>
        <dbReference type="SAM" id="Phobius"/>
    </source>
</evidence>
<keyword evidence="1" id="KW-1133">Transmembrane helix</keyword>
<keyword evidence="1" id="KW-0472">Membrane</keyword>
<keyword evidence="4" id="KW-1185">Reference proteome</keyword>
<evidence type="ECO:0000313" key="3">
    <source>
        <dbReference type="EMBL" id="PHH68382.1"/>
    </source>
</evidence>
<dbReference type="AlphaFoldDB" id="A0A2C5YM55"/>
<feature type="signal peptide" evidence="2">
    <location>
        <begin position="1"/>
        <end position="16"/>
    </location>
</feature>
<name>A0A2C5YM55_9HYPO</name>
<dbReference type="Pfam" id="PF14610">
    <property type="entry name" value="Psg1"/>
    <property type="match status" value="1"/>
</dbReference>
<dbReference type="Proteomes" id="UP000224854">
    <property type="component" value="Unassembled WGS sequence"/>
</dbReference>
<protein>
    <recommendedName>
        <fullName evidence="5">Mid2 domain-containing protein</fullName>
    </recommendedName>
</protein>
<evidence type="ECO:0008006" key="5">
    <source>
        <dbReference type="Google" id="ProtNLM"/>
    </source>
</evidence>
<proteinExistence type="predicted"/>
<evidence type="ECO:0000313" key="4">
    <source>
        <dbReference type="Proteomes" id="UP000224854"/>
    </source>
</evidence>
<evidence type="ECO:0000256" key="2">
    <source>
        <dbReference type="SAM" id="SignalP"/>
    </source>
</evidence>
<feature type="chain" id="PRO_5012632227" description="Mid2 domain-containing protein" evidence="2">
    <location>
        <begin position="17"/>
        <end position="387"/>
    </location>
</feature>
<keyword evidence="2" id="KW-0732">Signal</keyword>
<sequence>MHSLYSSALLVGVATAALLHARDDQSFPSLAPTAPWVRVDDEGQPATTLTPRLSTLPDGSSSVIDAAPHDLTASVYTWTTWGVASTSTGTPPNPTATNIRTNEGAFERCANGEGPFAPFCRPLHNSTLLTGNTYYVTWDPDYFNTSSSEPKPPSNLTYEVAVRIDYLNQTSKQMAKLETYDRVPNAWGFWPWHLDKTHLKGYSLNNITMTLLLYSRGSADVQNRSLALPVSLAAPGLDTMPPTKVPQGTTLVIALPLSLAAFAFILIGLCLWNKKTRRIQLGNVMSRSRFRRSGRSGRQGRRHRILRAVAADADAKNSHAIQLDEALLSTTSSYRDAVPADDEVTLGSLASSPVQENFEQQATTAAHHNAFRDELRRQDANKSQDKP</sequence>
<accession>A0A2C5YM55</accession>
<gene>
    <name evidence="3" type="ORF">CDD82_601</name>
</gene>
<comment type="caution">
    <text evidence="3">The sequence shown here is derived from an EMBL/GenBank/DDBJ whole genome shotgun (WGS) entry which is preliminary data.</text>
</comment>
<organism evidence="3 4">
    <name type="scientific">Ophiocordyceps australis</name>
    <dbReference type="NCBI Taxonomy" id="1399860"/>
    <lineage>
        <taxon>Eukaryota</taxon>
        <taxon>Fungi</taxon>
        <taxon>Dikarya</taxon>
        <taxon>Ascomycota</taxon>
        <taxon>Pezizomycotina</taxon>
        <taxon>Sordariomycetes</taxon>
        <taxon>Hypocreomycetidae</taxon>
        <taxon>Hypocreales</taxon>
        <taxon>Ophiocordycipitaceae</taxon>
        <taxon>Ophiocordyceps</taxon>
    </lineage>
</organism>
<dbReference type="EMBL" id="NJEU01001146">
    <property type="protein sequence ID" value="PHH68382.1"/>
    <property type="molecule type" value="Genomic_DNA"/>
</dbReference>
<reference evidence="3 4" key="1">
    <citation type="submission" date="2017-06" db="EMBL/GenBank/DDBJ databases">
        <title>Ant-infecting Ophiocordyceps genomes reveal a high diversity of potential behavioral manipulation genes and a possible major role for enterotoxins.</title>
        <authorList>
            <person name="De Bekker C."/>
            <person name="Evans H.C."/>
            <person name="Brachmann A."/>
            <person name="Hughes D.P."/>
        </authorList>
    </citation>
    <scope>NUCLEOTIDE SEQUENCE [LARGE SCALE GENOMIC DNA]</scope>
    <source>
        <strain evidence="3 4">1348a</strain>
    </source>
</reference>